<dbReference type="PANTHER" id="PTHR43210:SF2">
    <property type="entry name" value="ATP-DEPENDENT DETHIOBIOTIN SYNTHETASE BIOD 2"/>
    <property type="match status" value="1"/>
</dbReference>
<evidence type="ECO:0000313" key="11">
    <source>
        <dbReference type="Proteomes" id="UP000198660"/>
    </source>
</evidence>
<reference evidence="11" key="1">
    <citation type="submission" date="2016-10" db="EMBL/GenBank/DDBJ databases">
        <authorList>
            <person name="Varghese N."/>
            <person name="Submissions S."/>
        </authorList>
    </citation>
    <scope>NUCLEOTIDE SEQUENCE [LARGE SCALE GENOMIC DNA]</scope>
    <source>
        <strain evidence="11">DSM 45789</strain>
    </source>
</reference>
<gene>
    <name evidence="9" type="primary">bioD</name>
    <name evidence="10" type="ORF">SAMN05444972_101102</name>
</gene>
<evidence type="ECO:0000256" key="6">
    <source>
        <dbReference type="ARBA" id="ARBA00022840"/>
    </source>
</evidence>
<comment type="caution">
    <text evidence="9">Lacks conserved residue(s) required for the propagation of feature annotation.</text>
</comment>
<accession>A0A1I6NT74</accession>
<name>A0A1I6NT74_9BACL</name>
<comment type="function">
    <text evidence="9">Catalyzes a mechanistically unusual reaction, the ATP-dependent insertion of CO2 between the N7 and N8 nitrogen atoms of 7,8-diaminopelargonic acid (DAPA, also called 7,8-diammoniononanoate) to form a ureido ring.</text>
</comment>
<comment type="cofactor">
    <cofactor evidence="9">
        <name>Mg(2+)</name>
        <dbReference type="ChEBI" id="CHEBI:18420"/>
    </cofactor>
</comment>
<evidence type="ECO:0000256" key="5">
    <source>
        <dbReference type="ARBA" id="ARBA00022756"/>
    </source>
</evidence>
<evidence type="ECO:0000256" key="2">
    <source>
        <dbReference type="ARBA" id="ARBA00022598"/>
    </source>
</evidence>
<dbReference type="PANTHER" id="PTHR43210">
    <property type="entry name" value="DETHIOBIOTIN SYNTHETASE"/>
    <property type="match status" value="1"/>
</dbReference>
<keyword evidence="2 9" id="KW-0436">Ligase</keyword>
<dbReference type="UniPathway" id="UPA00078">
    <property type="reaction ID" value="UER00161"/>
</dbReference>
<evidence type="ECO:0000313" key="10">
    <source>
        <dbReference type="EMBL" id="SFS31058.1"/>
    </source>
</evidence>
<comment type="pathway">
    <text evidence="9">Cofactor biosynthesis; biotin biosynthesis; biotin from 7,8-diaminononanoate: step 1/2.</text>
</comment>
<sequence length="245" mass="26434">MIKGRGFFVTATDTGVGKTRITAGLARALSSHGYRVGVIKPVQSGHLREDPAGDGMLLKVWSGTPDFIEEIVPYSWSAPVAPGLAAELEGESVDRAGLVNRIENQAEKWDVLLIEGAGGWFVPMGEGWSIADLAEEIGWPLLIVARPGLGTVNHTALTSEAIRTRGLEPAGVILNGLKQGDSSPDLPHNPRFIEEVAQVPVLGTIPWKDQEPTSLCLQEEILTHVQLDGLIKRLEDERIWRGGKG</sequence>
<evidence type="ECO:0000256" key="3">
    <source>
        <dbReference type="ARBA" id="ARBA00022723"/>
    </source>
</evidence>
<comment type="similarity">
    <text evidence="9">Belongs to the dethiobiotin synthetase family.</text>
</comment>
<dbReference type="InterPro" id="IPR027417">
    <property type="entry name" value="P-loop_NTPase"/>
</dbReference>
<comment type="subcellular location">
    <subcellularLocation>
        <location evidence="9">Cytoplasm</location>
    </subcellularLocation>
</comment>
<dbReference type="NCBIfam" id="TIGR00347">
    <property type="entry name" value="bioD"/>
    <property type="match status" value="1"/>
</dbReference>
<dbReference type="GO" id="GO:0000287">
    <property type="term" value="F:magnesium ion binding"/>
    <property type="evidence" value="ECO:0007669"/>
    <property type="project" value="UniProtKB-UniRule"/>
</dbReference>
<feature type="binding site" evidence="9">
    <location>
        <begin position="115"/>
        <end position="118"/>
    </location>
    <ligand>
        <name>ATP</name>
        <dbReference type="ChEBI" id="CHEBI:30616"/>
    </ligand>
</feature>
<dbReference type="GO" id="GO:0005829">
    <property type="term" value="C:cytosol"/>
    <property type="evidence" value="ECO:0007669"/>
    <property type="project" value="TreeGrafter"/>
</dbReference>
<evidence type="ECO:0000256" key="1">
    <source>
        <dbReference type="ARBA" id="ARBA00022490"/>
    </source>
</evidence>
<feature type="binding site" evidence="9">
    <location>
        <position position="54"/>
    </location>
    <ligand>
        <name>ATP</name>
        <dbReference type="ChEBI" id="CHEBI:30616"/>
    </ligand>
</feature>
<dbReference type="PIRSF" id="PIRSF006755">
    <property type="entry name" value="DTB_synth"/>
    <property type="match status" value="1"/>
</dbReference>
<keyword evidence="11" id="KW-1185">Reference proteome</keyword>
<evidence type="ECO:0000256" key="8">
    <source>
        <dbReference type="ARBA" id="ARBA00047386"/>
    </source>
</evidence>
<dbReference type="InterPro" id="IPR004472">
    <property type="entry name" value="DTB_synth_BioD"/>
</dbReference>
<keyword evidence="4 9" id="KW-0547">Nucleotide-binding</keyword>
<dbReference type="Gene3D" id="3.40.50.300">
    <property type="entry name" value="P-loop containing nucleotide triphosphate hydrolases"/>
    <property type="match status" value="1"/>
</dbReference>
<dbReference type="Proteomes" id="UP000198660">
    <property type="component" value="Unassembled WGS sequence"/>
</dbReference>
<dbReference type="HAMAP" id="MF_00336">
    <property type="entry name" value="BioD"/>
    <property type="match status" value="1"/>
</dbReference>
<evidence type="ECO:0000256" key="4">
    <source>
        <dbReference type="ARBA" id="ARBA00022741"/>
    </source>
</evidence>
<evidence type="ECO:0000256" key="9">
    <source>
        <dbReference type="HAMAP-Rule" id="MF_00336"/>
    </source>
</evidence>
<protein>
    <recommendedName>
        <fullName evidence="9">ATP-dependent dethiobiotin synthetase BioD</fullName>
        <ecNumber evidence="9">6.3.3.3</ecNumber>
    </recommendedName>
    <alternativeName>
        <fullName evidence="9">DTB synthetase</fullName>
        <shortName evidence="9">DTBS</shortName>
    </alternativeName>
    <alternativeName>
        <fullName evidence="9">Dethiobiotin synthase</fullName>
    </alternativeName>
</protein>
<keyword evidence="5 9" id="KW-0093">Biotin biosynthesis</keyword>
<comment type="subunit">
    <text evidence="9">Homodimer.</text>
</comment>
<dbReference type="RefSeq" id="WP_091832255.1">
    <property type="nucleotide sequence ID" value="NZ_FPAA01000001.1"/>
</dbReference>
<comment type="catalytic activity">
    <reaction evidence="8">
        <text>(7R,8S)-8-amino-7-(carboxyamino)nonanoate + ATP = (4R,5S)-dethiobiotin + ADP + phosphate + H(+)</text>
        <dbReference type="Rhea" id="RHEA:63684"/>
        <dbReference type="ChEBI" id="CHEBI:15378"/>
        <dbReference type="ChEBI" id="CHEBI:30616"/>
        <dbReference type="ChEBI" id="CHEBI:43474"/>
        <dbReference type="ChEBI" id="CHEBI:149470"/>
        <dbReference type="ChEBI" id="CHEBI:149473"/>
        <dbReference type="ChEBI" id="CHEBI:456216"/>
    </reaction>
</comment>
<keyword evidence="1 9" id="KW-0963">Cytoplasm</keyword>
<keyword evidence="7 9" id="KW-0460">Magnesium</keyword>
<feature type="binding site" evidence="9">
    <location>
        <position position="54"/>
    </location>
    <ligand>
        <name>Mg(2+)</name>
        <dbReference type="ChEBI" id="CHEBI:18420"/>
    </ligand>
</feature>
<dbReference type="CDD" id="cd03109">
    <property type="entry name" value="DTBS"/>
    <property type="match status" value="1"/>
</dbReference>
<organism evidence="10 11">
    <name type="scientific">Marininema halotolerans</name>
    <dbReference type="NCBI Taxonomy" id="1155944"/>
    <lineage>
        <taxon>Bacteria</taxon>
        <taxon>Bacillati</taxon>
        <taxon>Bacillota</taxon>
        <taxon>Bacilli</taxon>
        <taxon>Bacillales</taxon>
        <taxon>Thermoactinomycetaceae</taxon>
        <taxon>Marininema</taxon>
    </lineage>
</organism>
<keyword evidence="6 9" id="KW-0067">ATP-binding</keyword>
<dbReference type="EMBL" id="FPAA01000001">
    <property type="protein sequence ID" value="SFS31058.1"/>
    <property type="molecule type" value="Genomic_DNA"/>
</dbReference>
<dbReference type="GO" id="GO:0005524">
    <property type="term" value="F:ATP binding"/>
    <property type="evidence" value="ECO:0007669"/>
    <property type="project" value="UniProtKB-UniRule"/>
</dbReference>
<feature type="active site" evidence="9">
    <location>
        <position position="40"/>
    </location>
</feature>
<dbReference type="AlphaFoldDB" id="A0A1I6NT74"/>
<dbReference type="Pfam" id="PF13500">
    <property type="entry name" value="AAA_26"/>
    <property type="match status" value="1"/>
</dbReference>
<keyword evidence="3 9" id="KW-0479">Metal-binding</keyword>
<feature type="binding site" evidence="9">
    <location>
        <position position="44"/>
    </location>
    <ligand>
        <name>substrate</name>
    </ligand>
</feature>
<dbReference type="GO" id="GO:0004141">
    <property type="term" value="F:dethiobiotin synthase activity"/>
    <property type="evidence" value="ECO:0007669"/>
    <property type="project" value="UniProtKB-UniRule"/>
</dbReference>
<dbReference type="EC" id="6.3.3.3" evidence="9"/>
<dbReference type="SUPFAM" id="SSF52540">
    <property type="entry name" value="P-loop containing nucleoside triphosphate hydrolases"/>
    <property type="match status" value="1"/>
</dbReference>
<feature type="binding site" evidence="9">
    <location>
        <position position="19"/>
    </location>
    <ligand>
        <name>Mg(2+)</name>
        <dbReference type="ChEBI" id="CHEBI:18420"/>
    </ligand>
</feature>
<proteinExistence type="inferred from homology"/>
<comment type="catalytic activity">
    <reaction evidence="9">
        <text>(7R,8S)-7,8-diammoniononanoate + CO2 + ATP = (4R,5S)-dethiobiotin + ADP + phosphate + 3 H(+)</text>
        <dbReference type="Rhea" id="RHEA:15805"/>
        <dbReference type="ChEBI" id="CHEBI:15378"/>
        <dbReference type="ChEBI" id="CHEBI:16526"/>
        <dbReference type="ChEBI" id="CHEBI:30616"/>
        <dbReference type="ChEBI" id="CHEBI:43474"/>
        <dbReference type="ChEBI" id="CHEBI:149469"/>
        <dbReference type="ChEBI" id="CHEBI:149473"/>
        <dbReference type="ChEBI" id="CHEBI:456216"/>
        <dbReference type="EC" id="6.3.3.3"/>
    </reaction>
</comment>
<dbReference type="OrthoDB" id="9802097at2"/>
<feature type="binding site" evidence="9">
    <location>
        <position position="115"/>
    </location>
    <ligand>
        <name>Mg(2+)</name>
        <dbReference type="ChEBI" id="CHEBI:18420"/>
    </ligand>
</feature>
<evidence type="ECO:0000256" key="7">
    <source>
        <dbReference type="ARBA" id="ARBA00022842"/>
    </source>
</evidence>
<dbReference type="GO" id="GO:0009102">
    <property type="term" value="P:biotin biosynthetic process"/>
    <property type="evidence" value="ECO:0007669"/>
    <property type="project" value="UniProtKB-UniRule"/>
</dbReference>